<sequence>MHDIYNPGVPVLLKPVIAELVVFTATESLPRIPSELAKPTSGLVHISFEVAKTSNSELFDYL</sequence>
<name>A0AAU7VK75_9FIRM</name>
<proteinExistence type="predicted"/>
<dbReference type="EMBL" id="CP158367">
    <property type="protein sequence ID" value="XBX74377.1"/>
    <property type="molecule type" value="Genomic_DNA"/>
</dbReference>
<reference evidence="1" key="2">
    <citation type="submission" date="2024-06" db="EMBL/GenBank/DDBJ databases">
        <authorList>
            <person name="Petrova K.O."/>
            <person name="Toshchakov S.V."/>
            <person name="Boltjanskaja Y.V."/>
            <person name="Kevbrin V."/>
        </authorList>
    </citation>
    <scope>NUCLEOTIDE SEQUENCE</scope>
    <source>
        <strain evidence="1">Z-910T</strain>
    </source>
</reference>
<accession>A0AAU7VK75</accession>
<organism evidence="1">
    <name type="scientific">Proteinivorax tanatarense</name>
    <dbReference type="NCBI Taxonomy" id="1260629"/>
    <lineage>
        <taxon>Bacteria</taxon>
        <taxon>Bacillati</taxon>
        <taxon>Bacillota</taxon>
        <taxon>Clostridia</taxon>
        <taxon>Eubacteriales</taxon>
        <taxon>Proteinivoracaceae</taxon>
        <taxon>Proteinivorax</taxon>
    </lineage>
</organism>
<protein>
    <submittedName>
        <fullName evidence="1">Uncharacterized protein</fullName>
    </submittedName>
</protein>
<reference evidence="1" key="1">
    <citation type="journal article" date="2013" name="Extremophiles">
        <title>Proteinivorax tanatarense gen. nov., sp. nov., an anaerobic, haloalkaliphilic, proteolytic bacterium isolated from a decaying algal bloom, and proposal of Proteinivoraceae fam. nov.</title>
        <authorList>
            <person name="Kevbrin V."/>
            <person name="Boltyanskaya Y."/>
            <person name="Zhilina T."/>
            <person name="Kolganova T."/>
            <person name="Lavrentjeva E."/>
            <person name="Kuznetsov B."/>
        </authorList>
    </citation>
    <scope>NUCLEOTIDE SEQUENCE</scope>
    <source>
        <strain evidence="1">Z-910T</strain>
    </source>
</reference>
<gene>
    <name evidence="1" type="ORF">PRVXT_002411</name>
</gene>
<dbReference type="AlphaFoldDB" id="A0AAU7VK75"/>
<evidence type="ECO:0000313" key="1">
    <source>
        <dbReference type="EMBL" id="XBX74377.1"/>
    </source>
</evidence>
<dbReference type="RefSeq" id="WP_350343131.1">
    <property type="nucleotide sequence ID" value="NZ_CP158367.1"/>
</dbReference>